<evidence type="ECO:0000256" key="13">
    <source>
        <dbReference type="ARBA" id="ARBA00023157"/>
    </source>
</evidence>
<evidence type="ECO:0000256" key="3">
    <source>
        <dbReference type="ARBA" id="ARBA00008207"/>
    </source>
</evidence>
<dbReference type="UniPathway" id="UPA00392"/>
<dbReference type="Proteomes" id="UP000005695">
    <property type="component" value="Unassembled WGS sequence"/>
</dbReference>
<keyword evidence="9 17" id="KW-0671">Queuosine biosynthesis</keyword>
<keyword evidence="14 17" id="KW-0676">Redox-active center</keyword>
<comment type="catalytic activity">
    <reaction evidence="16 17">
        <text>epoxyqueuosine(34) in tRNA + AH2 = queuosine(34) in tRNA + A + H2O</text>
        <dbReference type="Rhea" id="RHEA:32159"/>
        <dbReference type="Rhea" id="RHEA-COMP:18571"/>
        <dbReference type="Rhea" id="RHEA-COMP:18582"/>
        <dbReference type="ChEBI" id="CHEBI:13193"/>
        <dbReference type="ChEBI" id="CHEBI:15377"/>
        <dbReference type="ChEBI" id="CHEBI:17499"/>
        <dbReference type="ChEBI" id="CHEBI:194431"/>
        <dbReference type="ChEBI" id="CHEBI:194443"/>
        <dbReference type="EC" id="1.17.99.6"/>
    </reaction>
</comment>
<dbReference type="Pfam" id="PF02677">
    <property type="entry name" value="QueH"/>
    <property type="match status" value="1"/>
</dbReference>
<evidence type="ECO:0000256" key="8">
    <source>
        <dbReference type="ARBA" id="ARBA00022723"/>
    </source>
</evidence>
<dbReference type="GO" id="GO:0052693">
    <property type="term" value="F:epoxyqueuosine reductase activity"/>
    <property type="evidence" value="ECO:0007669"/>
    <property type="project" value="UniProtKB-UniRule"/>
</dbReference>
<evidence type="ECO:0000256" key="11">
    <source>
        <dbReference type="ARBA" id="ARBA00023004"/>
    </source>
</evidence>
<comment type="function">
    <text evidence="1 17">Catalyzes the conversion of epoxyqueuosine (oQ) to queuosine (Q), which is a hypermodified base found in the wobble positions of tRNA(Asp), tRNA(Asn), tRNA(His) and tRNA(Tyr).</text>
</comment>
<dbReference type="GO" id="GO:0051539">
    <property type="term" value="F:4 iron, 4 sulfur cluster binding"/>
    <property type="evidence" value="ECO:0007669"/>
    <property type="project" value="UniProtKB-UniRule"/>
</dbReference>
<keyword evidence="6 17" id="KW-0004">4Fe-4S</keyword>
<gene>
    <name evidence="17" type="primary">queH</name>
    <name evidence="18" type="ORF">Dace_1701</name>
</gene>
<dbReference type="EC" id="1.17.99.6" evidence="4 17"/>
<feature type="disulfide bond" description="Redox-active" evidence="17">
    <location>
        <begin position="187"/>
        <end position="189"/>
    </location>
</feature>
<evidence type="ECO:0000256" key="15">
    <source>
        <dbReference type="ARBA" id="ARBA00031446"/>
    </source>
</evidence>
<comment type="similarity">
    <text evidence="3 17">Belongs to the QueH family.</text>
</comment>
<evidence type="ECO:0000256" key="17">
    <source>
        <dbReference type="HAMAP-Rule" id="MF_02089"/>
    </source>
</evidence>
<evidence type="ECO:0000313" key="18">
    <source>
        <dbReference type="EMBL" id="EAT16237.1"/>
    </source>
</evidence>
<proteinExistence type="inferred from homology"/>
<evidence type="ECO:0000256" key="10">
    <source>
        <dbReference type="ARBA" id="ARBA00023002"/>
    </source>
</evidence>
<keyword evidence="13 17" id="KW-1015">Disulfide bond</keyword>
<evidence type="ECO:0000256" key="1">
    <source>
        <dbReference type="ARBA" id="ARBA00002268"/>
    </source>
</evidence>
<feature type="binding site" evidence="17">
    <location>
        <position position="105"/>
    </location>
    <ligand>
        <name>[4Fe-4S] cluster</name>
        <dbReference type="ChEBI" id="CHEBI:49883"/>
    </ligand>
</feature>
<dbReference type="RefSeq" id="WP_005999479.1">
    <property type="nucleotide sequence ID" value="NZ_AAEW02000006.1"/>
</dbReference>
<reference evidence="18" key="1">
    <citation type="submission" date="2006-05" db="EMBL/GenBank/DDBJ databases">
        <title>Annotation of the draft genome assembly of Desulfuromonas acetoxidans DSM 684.</title>
        <authorList>
            <consortium name="US DOE Joint Genome Institute (JGI-ORNL)"/>
            <person name="Larimer F."/>
            <person name="Land M."/>
            <person name="Hauser L."/>
        </authorList>
    </citation>
    <scope>NUCLEOTIDE SEQUENCE [LARGE SCALE GENOMIC DNA]</scope>
    <source>
        <strain evidence="18">DSM 684</strain>
    </source>
</reference>
<keyword evidence="12 17" id="KW-0411">Iron-sulfur</keyword>
<dbReference type="EMBL" id="AAEW02000006">
    <property type="protein sequence ID" value="EAT16237.1"/>
    <property type="molecule type" value="Genomic_DNA"/>
</dbReference>
<keyword evidence="7 17" id="KW-0819">tRNA processing</keyword>
<name>Q1K0X1_DESA6</name>
<comment type="pathway">
    <text evidence="2 17">tRNA modification; tRNA-queuosine biosynthesis.</text>
</comment>
<evidence type="ECO:0000256" key="14">
    <source>
        <dbReference type="ARBA" id="ARBA00023284"/>
    </source>
</evidence>
<organism evidence="18 19">
    <name type="scientific">Desulfuromonas acetoxidans (strain DSM 684 / 11070)</name>
    <dbReference type="NCBI Taxonomy" id="281689"/>
    <lineage>
        <taxon>Bacteria</taxon>
        <taxon>Pseudomonadati</taxon>
        <taxon>Thermodesulfobacteriota</taxon>
        <taxon>Desulfuromonadia</taxon>
        <taxon>Desulfuromonadales</taxon>
        <taxon>Desulfuromonadaceae</taxon>
        <taxon>Desulfuromonas</taxon>
    </lineage>
</organism>
<dbReference type="PANTHER" id="PTHR36701">
    <property type="entry name" value="EPOXYQUEUOSINE REDUCTASE QUEH"/>
    <property type="match status" value="1"/>
</dbReference>
<evidence type="ECO:0000256" key="16">
    <source>
        <dbReference type="ARBA" id="ARBA00047415"/>
    </source>
</evidence>
<evidence type="ECO:0000256" key="6">
    <source>
        <dbReference type="ARBA" id="ARBA00022485"/>
    </source>
</evidence>
<protein>
    <recommendedName>
        <fullName evidence="5 17">Epoxyqueuosine reductase QueH</fullName>
        <ecNumber evidence="4 17">1.17.99.6</ecNumber>
    </recommendedName>
    <alternativeName>
        <fullName evidence="15 17">Queuosine biosynthesis protein QueH</fullName>
    </alternativeName>
</protein>
<feature type="binding site" evidence="17">
    <location>
        <position position="108"/>
    </location>
    <ligand>
        <name>[4Fe-4S] cluster</name>
        <dbReference type="ChEBI" id="CHEBI:49883"/>
    </ligand>
</feature>
<reference evidence="18" key="2">
    <citation type="submission" date="2006-05" db="EMBL/GenBank/DDBJ databases">
        <title>Sequencing of the draft genome and assembly of Desulfuromonas acetoxidans DSM 684.</title>
        <authorList>
            <consortium name="US DOE Joint Genome Institute (JGI-PGF)"/>
            <person name="Copeland A."/>
            <person name="Lucas S."/>
            <person name="Lapidus A."/>
            <person name="Barry K."/>
            <person name="Detter J.C."/>
            <person name="Glavina del Rio T."/>
            <person name="Hammon N."/>
            <person name="Israni S."/>
            <person name="Dalin E."/>
            <person name="Tice H."/>
            <person name="Bruce D."/>
            <person name="Pitluck S."/>
            <person name="Richardson P."/>
        </authorList>
    </citation>
    <scope>NUCLEOTIDE SEQUENCE [LARGE SCALE GENOMIC DNA]</scope>
    <source>
        <strain evidence="18">DSM 684</strain>
    </source>
</reference>
<feature type="binding site" evidence="17">
    <location>
        <position position="27"/>
    </location>
    <ligand>
        <name>[4Fe-4S] cluster</name>
        <dbReference type="ChEBI" id="CHEBI:49883"/>
    </ligand>
</feature>
<keyword evidence="19" id="KW-1185">Reference proteome</keyword>
<evidence type="ECO:0000256" key="9">
    <source>
        <dbReference type="ARBA" id="ARBA00022785"/>
    </source>
</evidence>
<evidence type="ECO:0000256" key="4">
    <source>
        <dbReference type="ARBA" id="ARBA00012622"/>
    </source>
</evidence>
<dbReference type="InterPro" id="IPR003828">
    <property type="entry name" value="QueH"/>
</dbReference>
<keyword evidence="11 17" id="KW-0408">Iron</keyword>
<evidence type="ECO:0000256" key="2">
    <source>
        <dbReference type="ARBA" id="ARBA00004691"/>
    </source>
</evidence>
<comment type="caution">
    <text evidence="18">The sequence shown here is derived from an EMBL/GenBank/DDBJ whole genome shotgun (WGS) entry which is preliminary data.</text>
</comment>
<dbReference type="GO" id="GO:0046872">
    <property type="term" value="F:metal ion binding"/>
    <property type="evidence" value="ECO:0007669"/>
    <property type="project" value="UniProtKB-KW"/>
</dbReference>
<dbReference type="PANTHER" id="PTHR36701:SF1">
    <property type="entry name" value="EPOXYQUEUOSINE REDUCTASE QUEH"/>
    <property type="match status" value="1"/>
</dbReference>
<evidence type="ECO:0000256" key="7">
    <source>
        <dbReference type="ARBA" id="ARBA00022694"/>
    </source>
</evidence>
<dbReference type="GO" id="GO:0008616">
    <property type="term" value="P:tRNA queuosine(34) biosynthetic process"/>
    <property type="evidence" value="ECO:0007669"/>
    <property type="project" value="UniProtKB-UniRule"/>
</dbReference>
<sequence length="211" mass="24505">MTQTCPSQATLSSSVVTLKPKMLLHACCAPCSSSVVERLQDDYDLTIFYYNPNIHPEKEYCIRRDELVRWCDNLNLPLIVSAYEPQQWHERIAGYEQEPERGERCTLCYQMRLERTAEQAVAGGFDLFCTVLSISPHKDAPRINRLGCDVAQRFGSVFYQADFKKKGGFQRSLELSREWGFYRQNYCGCCYSLAESEQRRAQRQNKRGERN</sequence>
<keyword evidence="8 17" id="KW-0479">Metal-binding</keyword>
<evidence type="ECO:0000256" key="12">
    <source>
        <dbReference type="ARBA" id="ARBA00023014"/>
    </source>
</evidence>
<dbReference type="HAMAP" id="MF_02089">
    <property type="entry name" value="QueH"/>
    <property type="match status" value="1"/>
</dbReference>
<evidence type="ECO:0000313" key="19">
    <source>
        <dbReference type="Proteomes" id="UP000005695"/>
    </source>
</evidence>
<accession>Q1K0X1</accession>
<feature type="binding site" evidence="17">
    <location>
        <position position="28"/>
    </location>
    <ligand>
        <name>[4Fe-4S] cluster</name>
        <dbReference type="ChEBI" id="CHEBI:49883"/>
    </ligand>
</feature>
<dbReference type="AlphaFoldDB" id="Q1K0X1"/>
<keyword evidence="10 17" id="KW-0560">Oxidoreductase</keyword>
<evidence type="ECO:0000256" key="5">
    <source>
        <dbReference type="ARBA" id="ARBA00016895"/>
    </source>
</evidence>